<proteinExistence type="inferred from homology"/>
<dbReference type="RefSeq" id="WP_121241301.1">
    <property type="nucleotide sequence ID" value="NZ_BHVV01000006.1"/>
</dbReference>
<evidence type="ECO:0000256" key="3">
    <source>
        <dbReference type="ARBA" id="ARBA00022679"/>
    </source>
</evidence>
<evidence type="ECO:0000256" key="2">
    <source>
        <dbReference type="ARBA" id="ARBA00022603"/>
    </source>
</evidence>
<dbReference type="CDD" id="cd02440">
    <property type="entry name" value="AdoMet_MTases"/>
    <property type="match status" value="1"/>
</dbReference>
<dbReference type="GO" id="GO:0008168">
    <property type="term" value="F:methyltransferase activity"/>
    <property type="evidence" value="ECO:0007669"/>
    <property type="project" value="UniProtKB-KW"/>
</dbReference>
<feature type="active site" evidence="6">
    <location>
        <position position="394"/>
    </location>
</feature>
<evidence type="ECO:0000313" key="8">
    <source>
        <dbReference type="Proteomes" id="UP000268908"/>
    </source>
</evidence>
<evidence type="ECO:0000313" key="7">
    <source>
        <dbReference type="EMBL" id="RLJ64904.1"/>
    </source>
</evidence>
<dbReference type="GO" id="GO:0032259">
    <property type="term" value="P:methylation"/>
    <property type="evidence" value="ECO:0007669"/>
    <property type="project" value="UniProtKB-KW"/>
</dbReference>
<dbReference type="OrthoDB" id="9782855at2"/>
<evidence type="ECO:0000256" key="5">
    <source>
        <dbReference type="ARBA" id="ARBA00023098"/>
    </source>
</evidence>
<accession>A0A497XDW9</accession>
<comment type="caution">
    <text evidence="7">The sequence shown here is derived from an EMBL/GenBank/DDBJ whole genome shotgun (WGS) entry which is preliminary data.</text>
</comment>
<dbReference type="PANTHER" id="PTHR43667">
    <property type="entry name" value="CYCLOPROPANE-FATTY-ACYL-PHOSPHOLIPID SYNTHASE"/>
    <property type="match status" value="1"/>
</dbReference>
<sequence>MNTLVTTASPIPQFAGRERAAAPRLAPATSTAIELLRQVRGGSLRLSLPGGDSLRLGEGVERAGLVVHDPRVFERTLSEGDIGFGESYIDGEWDSEDLAELLTLLAENRRELDAAIRGQWWPLLRHRLRHLLRANTRSGSRRNILAHYDLGNDFYRLWLDPTMSYSAALFGDAGDVSLESAQRAKYLRLLDRLDPRPGDTILEIGCGWGGFAEVATRDYGCRVHGITLSPAQLAFARERARAGGWDDRATFELVDYRDLAGQYDHIVSIEMFEAVGERYWPAYFRQLSRCLKPGGRAAIQTITIADDRFASYRRGTDFIQRHIFPGGMLPSPAAFERRAASADFRVADRFAFGRDYGRTLALWRDRFEAAWPQIASHGFDDRFRRLWRFYLAYCEAGFRAGSTDVYHYLLERR</sequence>
<comment type="similarity">
    <text evidence="1">Belongs to the CFA/CMAS family.</text>
</comment>
<keyword evidence="4" id="KW-0949">S-adenosyl-L-methionine</keyword>
<name>A0A497XDW9_9PROT</name>
<dbReference type="SUPFAM" id="SSF53335">
    <property type="entry name" value="S-adenosyl-L-methionine-dependent methyltransferases"/>
    <property type="match status" value="1"/>
</dbReference>
<keyword evidence="3" id="KW-0808">Transferase</keyword>
<dbReference type="PANTHER" id="PTHR43667:SF2">
    <property type="entry name" value="FATTY ACID C-METHYL TRANSFERASE"/>
    <property type="match status" value="1"/>
</dbReference>
<dbReference type="Proteomes" id="UP000268908">
    <property type="component" value="Unassembled WGS sequence"/>
</dbReference>
<evidence type="ECO:0000256" key="6">
    <source>
        <dbReference type="PIRSR" id="PIRSR003085-1"/>
    </source>
</evidence>
<keyword evidence="5" id="KW-0443">Lipid metabolism</keyword>
<dbReference type="InterPro" id="IPR003333">
    <property type="entry name" value="CMAS"/>
</dbReference>
<dbReference type="Pfam" id="PF02353">
    <property type="entry name" value="CMAS"/>
    <property type="match status" value="1"/>
</dbReference>
<reference evidence="7 8" key="1">
    <citation type="submission" date="2018-10" db="EMBL/GenBank/DDBJ databases">
        <title>Genomic Encyclopedia of Type Strains, Phase IV (KMG-IV): sequencing the most valuable type-strain genomes for metagenomic binning, comparative biology and taxonomic classification.</title>
        <authorList>
            <person name="Goeker M."/>
        </authorList>
    </citation>
    <scope>NUCLEOTIDE SEQUENCE [LARGE SCALE GENOMIC DNA]</scope>
    <source>
        <strain evidence="7 8">DSM 26916</strain>
    </source>
</reference>
<keyword evidence="2" id="KW-0489">Methyltransferase</keyword>
<keyword evidence="8" id="KW-1185">Reference proteome</keyword>
<evidence type="ECO:0000256" key="1">
    <source>
        <dbReference type="ARBA" id="ARBA00010815"/>
    </source>
</evidence>
<dbReference type="InterPro" id="IPR050723">
    <property type="entry name" value="CFA/CMAS"/>
</dbReference>
<dbReference type="EMBL" id="RCCI01000005">
    <property type="protein sequence ID" value="RLJ64904.1"/>
    <property type="molecule type" value="Genomic_DNA"/>
</dbReference>
<dbReference type="InterPro" id="IPR029063">
    <property type="entry name" value="SAM-dependent_MTases_sf"/>
</dbReference>
<protein>
    <submittedName>
        <fullName evidence="7">Cyclopropane-fatty-acyl-phospholipid synthase</fullName>
    </submittedName>
</protein>
<dbReference type="AlphaFoldDB" id="A0A497XDW9"/>
<gene>
    <name evidence="7" type="ORF">DFR35_1553</name>
</gene>
<dbReference type="PIRSF" id="PIRSF003085">
    <property type="entry name" value="CMAS"/>
    <property type="match status" value="1"/>
</dbReference>
<organism evidence="7 8">
    <name type="scientific">Sulfurisoma sediminicola</name>
    <dbReference type="NCBI Taxonomy" id="1381557"/>
    <lineage>
        <taxon>Bacteria</taxon>
        <taxon>Pseudomonadati</taxon>
        <taxon>Pseudomonadota</taxon>
        <taxon>Betaproteobacteria</taxon>
        <taxon>Nitrosomonadales</taxon>
        <taxon>Sterolibacteriaceae</taxon>
        <taxon>Sulfurisoma</taxon>
    </lineage>
</organism>
<dbReference type="GO" id="GO:0008610">
    <property type="term" value="P:lipid biosynthetic process"/>
    <property type="evidence" value="ECO:0007669"/>
    <property type="project" value="InterPro"/>
</dbReference>
<evidence type="ECO:0000256" key="4">
    <source>
        <dbReference type="ARBA" id="ARBA00022691"/>
    </source>
</evidence>
<dbReference type="Gene3D" id="3.40.50.150">
    <property type="entry name" value="Vaccinia Virus protein VP39"/>
    <property type="match status" value="1"/>
</dbReference>